<evidence type="ECO:0000313" key="3">
    <source>
        <dbReference type="Proteomes" id="UP001233999"/>
    </source>
</evidence>
<sequence length="154" mass="17532">DKRQGDQEVNAKRLKGGPGFCLEEGEDREREREREEVEGNNNASSTSSSGHRGDFQQHSRGGPGNRDRPSFNHYSSKPQLYNASLPFHMHGINMYPPPPPPPPPNSQQQAQQPGLLQPPPPPPPPPQHHPHQHQYPYYAPQGQYQYNPYWMMPQ</sequence>
<organism evidence="2 3">
    <name type="scientific">Diploptera punctata</name>
    <name type="common">Pacific beetle cockroach</name>
    <dbReference type="NCBI Taxonomy" id="6984"/>
    <lineage>
        <taxon>Eukaryota</taxon>
        <taxon>Metazoa</taxon>
        <taxon>Ecdysozoa</taxon>
        <taxon>Arthropoda</taxon>
        <taxon>Hexapoda</taxon>
        <taxon>Insecta</taxon>
        <taxon>Pterygota</taxon>
        <taxon>Neoptera</taxon>
        <taxon>Polyneoptera</taxon>
        <taxon>Dictyoptera</taxon>
        <taxon>Blattodea</taxon>
        <taxon>Blaberoidea</taxon>
        <taxon>Blaberidae</taxon>
        <taxon>Diplopterinae</taxon>
        <taxon>Diploptera</taxon>
    </lineage>
</organism>
<gene>
    <name evidence="2" type="ORF">L9F63_013666</name>
</gene>
<dbReference type="AlphaFoldDB" id="A0AAD8A9R5"/>
<keyword evidence="3" id="KW-1185">Reference proteome</keyword>
<feature type="non-terminal residue" evidence="2">
    <location>
        <position position="1"/>
    </location>
</feature>
<feature type="compositionally biased region" description="Low complexity" evidence="1">
    <location>
        <begin position="40"/>
        <end position="49"/>
    </location>
</feature>
<reference evidence="2" key="2">
    <citation type="submission" date="2023-05" db="EMBL/GenBank/DDBJ databases">
        <authorList>
            <person name="Fouks B."/>
        </authorList>
    </citation>
    <scope>NUCLEOTIDE SEQUENCE</scope>
    <source>
        <strain evidence="2">Stay&amp;Tobe</strain>
        <tissue evidence="2">Testes</tissue>
    </source>
</reference>
<accession>A0AAD8A9R5</accession>
<feature type="compositionally biased region" description="Pro residues" evidence="1">
    <location>
        <begin position="95"/>
        <end position="105"/>
    </location>
</feature>
<feature type="compositionally biased region" description="Basic and acidic residues" evidence="1">
    <location>
        <begin position="1"/>
        <end position="11"/>
    </location>
</feature>
<dbReference type="Proteomes" id="UP001233999">
    <property type="component" value="Unassembled WGS sequence"/>
</dbReference>
<reference evidence="2" key="1">
    <citation type="journal article" date="2023" name="IScience">
        <title>Live-bearing cockroach genome reveals convergent evolutionary mechanisms linked to viviparity in insects and beyond.</title>
        <authorList>
            <person name="Fouks B."/>
            <person name="Harrison M.C."/>
            <person name="Mikhailova A.A."/>
            <person name="Marchal E."/>
            <person name="English S."/>
            <person name="Carruthers M."/>
            <person name="Jennings E.C."/>
            <person name="Chiamaka E.L."/>
            <person name="Frigard R.A."/>
            <person name="Pippel M."/>
            <person name="Attardo G.M."/>
            <person name="Benoit J.B."/>
            <person name="Bornberg-Bauer E."/>
            <person name="Tobe S.S."/>
        </authorList>
    </citation>
    <scope>NUCLEOTIDE SEQUENCE</scope>
    <source>
        <strain evidence="2">Stay&amp;Tobe</strain>
    </source>
</reference>
<evidence type="ECO:0000313" key="2">
    <source>
        <dbReference type="EMBL" id="KAJ9595038.1"/>
    </source>
</evidence>
<dbReference type="EMBL" id="JASPKZ010002698">
    <property type="protein sequence ID" value="KAJ9595038.1"/>
    <property type="molecule type" value="Genomic_DNA"/>
</dbReference>
<protein>
    <submittedName>
        <fullName evidence="2">Uncharacterized protein</fullName>
    </submittedName>
</protein>
<feature type="compositionally biased region" description="Low complexity" evidence="1">
    <location>
        <begin position="106"/>
        <end position="115"/>
    </location>
</feature>
<name>A0AAD8A9R5_DIPPU</name>
<feature type="compositionally biased region" description="Pro residues" evidence="1">
    <location>
        <begin position="116"/>
        <end position="127"/>
    </location>
</feature>
<feature type="compositionally biased region" description="Basic and acidic residues" evidence="1">
    <location>
        <begin position="27"/>
        <end position="37"/>
    </location>
</feature>
<comment type="caution">
    <text evidence="2">The sequence shown here is derived from an EMBL/GenBank/DDBJ whole genome shotgun (WGS) entry which is preliminary data.</text>
</comment>
<evidence type="ECO:0000256" key="1">
    <source>
        <dbReference type="SAM" id="MobiDB-lite"/>
    </source>
</evidence>
<proteinExistence type="predicted"/>
<feature type="region of interest" description="Disordered" evidence="1">
    <location>
        <begin position="1"/>
        <end position="139"/>
    </location>
</feature>
<feature type="compositionally biased region" description="Polar residues" evidence="1">
    <location>
        <begin position="72"/>
        <end position="82"/>
    </location>
</feature>